<keyword evidence="3 5" id="KW-0663">Pyridoxal phosphate</keyword>
<dbReference type="EMBL" id="CP000724">
    <property type="protein sequence ID" value="ABR48318.1"/>
    <property type="molecule type" value="Genomic_DNA"/>
</dbReference>
<evidence type="ECO:0000256" key="2">
    <source>
        <dbReference type="ARBA" id="ARBA00009320"/>
    </source>
</evidence>
<dbReference type="AlphaFoldDB" id="A6TQ50"/>
<dbReference type="HOGENOM" id="CLU_020844_2_0_9"/>
<keyword evidence="6" id="KW-0808">Transferase</keyword>
<keyword evidence="7" id="KW-1185">Reference proteome</keyword>
<evidence type="ECO:0000256" key="5">
    <source>
        <dbReference type="RuleBase" id="RU004516"/>
    </source>
</evidence>
<comment type="similarity">
    <text evidence="2 4">Belongs to the class-IV pyridoxal-phosphate-dependent aminotransferase family.</text>
</comment>
<dbReference type="InterPro" id="IPR036038">
    <property type="entry name" value="Aminotransferase-like"/>
</dbReference>
<dbReference type="InterPro" id="IPR018300">
    <property type="entry name" value="Aminotrans_IV_CS"/>
</dbReference>
<dbReference type="InterPro" id="IPR050571">
    <property type="entry name" value="Class-IV_PLP-Dep_Aminotrnsfr"/>
</dbReference>
<evidence type="ECO:0000313" key="6">
    <source>
        <dbReference type="EMBL" id="ABR48318.1"/>
    </source>
</evidence>
<dbReference type="PROSITE" id="PS00770">
    <property type="entry name" value="AA_TRANSFER_CLASS_4"/>
    <property type="match status" value="1"/>
</dbReference>
<proteinExistence type="inferred from homology"/>
<evidence type="ECO:0000256" key="4">
    <source>
        <dbReference type="RuleBase" id="RU004106"/>
    </source>
</evidence>
<dbReference type="GO" id="GO:0008652">
    <property type="term" value="P:amino acid biosynthetic process"/>
    <property type="evidence" value="ECO:0007669"/>
    <property type="project" value="UniProtKB-ARBA"/>
</dbReference>
<protein>
    <submittedName>
        <fullName evidence="6">Aminotransferase, class IV</fullName>
    </submittedName>
</protein>
<dbReference type="Gene3D" id="3.20.10.10">
    <property type="entry name" value="D-amino Acid Aminotransferase, subunit A, domain 2"/>
    <property type="match status" value="1"/>
</dbReference>
<dbReference type="KEGG" id="amt:Amet_2159"/>
<dbReference type="FunFam" id="3.20.10.10:FF:000002">
    <property type="entry name" value="D-alanine aminotransferase"/>
    <property type="match status" value="1"/>
</dbReference>
<gene>
    <name evidence="6" type="ordered locus">Amet_2159</name>
</gene>
<evidence type="ECO:0000256" key="3">
    <source>
        <dbReference type="ARBA" id="ARBA00022898"/>
    </source>
</evidence>
<accession>A6TQ50</accession>
<keyword evidence="6" id="KW-0032">Aminotransferase</keyword>
<dbReference type="PANTHER" id="PTHR42743">
    <property type="entry name" value="AMINO-ACID AMINOTRANSFERASE"/>
    <property type="match status" value="1"/>
</dbReference>
<dbReference type="CDD" id="cd00449">
    <property type="entry name" value="PLPDE_IV"/>
    <property type="match status" value="1"/>
</dbReference>
<name>A6TQ50_ALKMQ</name>
<sequence>MYILMNGQLIGEGEGHLSPSGEALFYGYGLFETLKYHNKKIFFLREHLERLTLGCRKLDLQLKIEEALIEEWAYQLIQANQLPTGTLKITCIKSQDHVDVILSIRKNVYTNKDYEQGFKLCFTEVKRNPYSILTYIKSNNYLENLLVRKEALAQGYHEVVFTNVHGKICEGAISNIFFVREGILYTPAVECGILEGIMRNKILEIARGLDLRVEAGGYTEEDLLKAEEVFITNSLLEIMPVVEIEGKQFNLHKNIVTQTLRKQYEDYIGAQQ</sequence>
<dbReference type="Proteomes" id="UP000001572">
    <property type="component" value="Chromosome"/>
</dbReference>
<dbReference type="Gene3D" id="3.30.470.10">
    <property type="match status" value="1"/>
</dbReference>
<comment type="cofactor">
    <cofactor evidence="1 5">
        <name>pyridoxal 5'-phosphate</name>
        <dbReference type="ChEBI" id="CHEBI:597326"/>
    </cofactor>
</comment>
<dbReference type="PANTHER" id="PTHR42743:SF11">
    <property type="entry name" value="AMINODEOXYCHORISMATE LYASE"/>
    <property type="match status" value="1"/>
</dbReference>
<dbReference type="SUPFAM" id="SSF56752">
    <property type="entry name" value="D-aminoacid aminotransferase-like PLP-dependent enzymes"/>
    <property type="match status" value="1"/>
</dbReference>
<dbReference type="STRING" id="293826.Amet_2159"/>
<dbReference type="Pfam" id="PF01063">
    <property type="entry name" value="Aminotran_4"/>
    <property type="match status" value="1"/>
</dbReference>
<evidence type="ECO:0000313" key="7">
    <source>
        <dbReference type="Proteomes" id="UP000001572"/>
    </source>
</evidence>
<dbReference type="InterPro" id="IPR001544">
    <property type="entry name" value="Aminotrans_IV"/>
</dbReference>
<dbReference type="InterPro" id="IPR043131">
    <property type="entry name" value="BCAT-like_N"/>
</dbReference>
<dbReference type="GO" id="GO:0008483">
    <property type="term" value="F:transaminase activity"/>
    <property type="evidence" value="ECO:0007669"/>
    <property type="project" value="UniProtKB-KW"/>
</dbReference>
<dbReference type="GO" id="GO:0046394">
    <property type="term" value="P:carboxylic acid biosynthetic process"/>
    <property type="evidence" value="ECO:0007669"/>
    <property type="project" value="UniProtKB-ARBA"/>
</dbReference>
<evidence type="ECO:0000256" key="1">
    <source>
        <dbReference type="ARBA" id="ARBA00001933"/>
    </source>
</evidence>
<organism evidence="6 7">
    <name type="scientific">Alkaliphilus metalliredigens (strain QYMF)</name>
    <dbReference type="NCBI Taxonomy" id="293826"/>
    <lineage>
        <taxon>Bacteria</taxon>
        <taxon>Bacillati</taxon>
        <taxon>Bacillota</taxon>
        <taxon>Clostridia</taxon>
        <taxon>Peptostreptococcales</taxon>
        <taxon>Natronincolaceae</taxon>
        <taxon>Alkaliphilus</taxon>
    </lineage>
</organism>
<dbReference type="eggNOG" id="COG0115">
    <property type="taxonomic scope" value="Bacteria"/>
</dbReference>
<reference evidence="7" key="1">
    <citation type="journal article" date="2016" name="Genome Announc.">
        <title>Complete genome sequence of Alkaliphilus metalliredigens strain QYMF, an alkaliphilic and metal-reducing bacterium isolated from borax-contaminated leachate ponds.</title>
        <authorList>
            <person name="Hwang C."/>
            <person name="Copeland A."/>
            <person name="Lucas S."/>
            <person name="Lapidus A."/>
            <person name="Barry K."/>
            <person name="Detter J.C."/>
            <person name="Glavina Del Rio T."/>
            <person name="Hammon N."/>
            <person name="Israni S."/>
            <person name="Dalin E."/>
            <person name="Tice H."/>
            <person name="Pitluck S."/>
            <person name="Chertkov O."/>
            <person name="Brettin T."/>
            <person name="Bruce D."/>
            <person name="Han C."/>
            <person name="Schmutz J."/>
            <person name="Larimer F."/>
            <person name="Land M.L."/>
            <person name="Hauser L."/>
            <person name="Kyrpides N."/>
            <person name="Mikhailova N."/>
            <person name="Ye Q."/>
            <person name="Zhou J."/>
            <person name="Richardson P."/>
            <person name="Fields M.W."/>
        </authorList>
    </citation>
    <scope>NUCLEOTIDE SEQUENCE [LARGE SCALE GENOMIC DNA]</scope>
    <source>
        <strain evidence="7">QYMF</strain>
    </source>
</reference>
<dbReference type="InterPro" id="IPR043132">
    <property type="entry name" value="BCAT-like_C"/>
</dbReference>